<reference evidence="2 3" key="1">
    <citation type="journal article" date="2005" name="Science">
        <title>The genome of the basidiomycetous yeast and human pathogen Cryptococcus neoformans.</title>
        <authorList>
            <person name="Loftus B.J."/>
            <person name="Fung E."/>
            <person name="Roncaglia P."/>
            <person name="Rowley D."/>
            <person name="Amedeo P."/>
            <person name="Bruno D."/>
            <person name="Vamathevan J."/>
            <person name="Miranda M."/>
            <person name="Anderson I.J."/>
            <person name="Fraser J.A."/>
            <person name="Allen J.E."/>
            <person name="Bosdet I.E."/>
            <person name="Brent M.R."/>
            <person name="Chiu R."/>
            <person name="Doering T.L."/>
            <person name="Donlin M.J."/>
            <person name="D'Souza C.A."/>
            <person name="Fox D.S."/>
            <person name="Grinberg V."/>
            <person name="Fu J."/>
            <person name="Fukushima M."/>
            <person name="Haas B.J."/>
            <person name="Huang J.C."/>
            <person name="Janbon G."/>
            <person name="Jones S.J."/>
            <person name="Koo H.L."/>
            <person name="Krzywinski M.I."/>
            <person name="Kwon-Chung J.K."/>
            <person name="Lengeler K.B."/>
            <person name="Maiti R."/>
            <person name="Marra M.A."/>
            <person name="Marra R.E."/>
            <person name="Mathewson C.A."/>
            <person name="Mitchell T.G."/>
            <person name="Pertea M."/>
            <person name="Riggs F.R."/>
            <person name="Salzberg S.L."/>
            <person name="Schein J.E."/>
            <person name="Shvartsbeyn A."/>
            <person name="Shin H."/>
            <person name="Shumway M."/>
            <person name="Specht C.A."/>
            <person name="Suh B.B."/>
            <person name="Tenney A."/>
            <person name="Utterback T.R."/>
            <person name="Wickes B.L."/>
            <person name="Wortman J.R."/>
            <person name="Wye N.H."/>
            <person name="Kronstad J.W."/>
            <person name="Lodge J.K."/>
            <person name="Heitman J."/>
            <person name="Davis R.W."/>
            <person name="Fraser C.M."/>
            <person name="Hyman R.W."/>
        </authorList>
    </citation>
    <scope>NUCLEOTIDE SEQUENCE [LARGE SCALE GENOMIC DNA]</scope>
    <source>
        <strain evidence="3">JEC21 / ATCC MYA-565</strain>
    </source>
</reference>
<dbReference type="OrthoDB" id="541052at2759"/>
<dbReference type="EMBL" id="AE017342">
    <property type="protein sequence ID" value="AAW41853.2"/>
    <property type="molecule type" value="Genomic_DNA"/>
</dbReference>
<evidence type="ECO:0000313" key="3">
    <source>
        <dbReference type="Proteomes" id="UP000002149"/>
    </source>
</evidence>
<dbReference type="RefSeq" id="XP_024512262.1">
    <property type="nucleotide sequence ID" value="XM_024656510.1"/>
</dbReference>
<dbReference type="PaxDb" id="214684-Q5KMA9"/>
<dbReference type="SMART" id="SM00672">
    <property type="entry name" value="CAP10"/>
    <property type="match status" value="1"/>
</dbReference>
<dbReference type="HOGENOM" id="CLU_005027_3_1_1"/>
<dbReference type="InterPro" id="IPR006598">
    <property type="entry name" value="CAP10"/>
</dbReference>
<name>Q5KMA9_CRYD1</name>
<dbReference type="InterPro" id="IPR051091">
    <property type="entry name" value="O-Glucosyltr/Glycosyltrsf_90"/>
</dbReference>
<dbReference type="VEuPathDB" id="FungiDB:CNB02330"/>
<proteinExistence type="predicted"/>
<sequence length="631" mass="71332">MPRYLRIYIAVAALALLAAVHYHLQPFSLARRRTPSTAQSYPLGLSAEDGQLVDSAGLVVDEKGLVSYSPGHAARHPVEILIERGKTLADETESKIASVKSLKDSAMDYVTAFGMKPPQGFEAWYAYTQSVPAPHPLSIPSLIPLAHRPMLPFLSHSASILRERVEALRETAESIFTLTFVPDGQGDRGTACTANEKWNKMDWRVRGKGRVLVRGAAGWSWRCNNTLSLLLPLLPLMPEKMFSHNPPLELAFSTEDGPRGLVHNTFRERSENLARAGRLWPKSQLHQAEQAMRWTYGFSWSCPEHTPLKDHAADVILNDLPDIVSAQSQHVKEPKTFIADFDRSVDYCVNPDLMNSHNMLLSDQSIAAANLIPALVACKTKWNSDLVGVPLDGVYETVKFVPWEDKEVSKAFWRGSATGLFHDKNKPWRQSQRERLHWFGTNMTGTVPLLLPDGSIKDWDRADLVDKWLDIGLSGGPTQCDAEDGSCAAMAEEIDFKNRVTKQDAIKYKYVIDVDGNGWSSRFRRLLQGNNVVFKSTLYPEWFHEILIPWYHYVPTKLDYSDVFDTLAFFQGSPDGSIPGRDDLAKEIAGHAYKFVQERWREEDMRSFMYLLILEYWRLMSDDRKAASYQG</sequence>
<evidence type="ECO:0000259" key="1">
    <source>
        <dbReference type="SMART" id="SM00672"/>
    </source>
</evidence>
<evidence type="ECO:0000313" key="2">
    <source>
        <dbReference type="EMBL" id="AAW41853.2"/>
    </source>
</evidence>
<dbReference type="Pfam" id="PF05686">
    <property type="entry name" value="Glyco_transf_90"/>
    <property type="match status" value="1"/>
</dbReference>
<dbReference type="GeneID" id="3255977"/>
<dbReference type="eggNOG" id="KOG2458">
    <property type="taxonomic scope" value="Eukaryota"/>
</dbReference>
<dbReference type="CAZy" id="GT90">
    <property type="family name" value="Glycosyltransferase Family 90"/>
</dbReference>
<protein>
    <recommendedName>
        <fullName evidence="1">Glycosyl transferase CAP10 domain-containing protein</fullName>
    </recommendedName>
</protein>
<dbReference type="KEGG" id="cne:CNB02330"/>
<dbReference type="Proteomes" id="UP000002149">
    <property type="component" value="Chromosome 2"/>
</dbReference>
<feature type="domain" description="Glycosyl transferase CAP10" evidence="1">
    <location>
        <begin position="337"/>
        <end position="623"/>
    </location>
</feature>
<accession>Q5KMA9</accession>
<dbReference type="PANTHER" id="PTHR12203">
    <property type="entry name" value="KDEL LYS-ASP-GLU-LEU CONTAINING - RELATED"/>
    <property type="match status" value="1"/>
</dbReference>
<dbReference type="PANTHER" id="PTHR12203:SF118">
    <property type="entry name" value="BETA-1,2-XYLOSYLTRANSFERASE 1"/>
    <property type="match status" value="1"/>
</dbReference>
<organism evidence="2 3">
    <name type="scientific">Cryptococcus deneoformans (strain JEC21 / ATCC MYA-565)</name>
    <name type="common">Cryptococcus neoformans var. neoformans serotype D</name>
    <dbReference type="NCBI Taxonomy" id="214684"/>
    <lineage>
        <taxon>Eukaryota</taxon>
        <taxon>Fungi</taxon>
        <taxon>Dikarya</taxon>
        <taxon>Basidiomycota</taxon>
        <taxon>Agaricomycotina</taxon>
        <taxon>Tremellomycetes</taxon>
        <taxon>Tremellales</taxon>
        <taxon>Cryptococcaceae</taxon>
        <taxon>Cryptococcus</taxon>
        <taxon>Cryptococcus neoformans species complex</taxon>
    </lineage>
</organism>
<gene>
    <name evidence="2" type="ordered locus">CNB02330</name>
</gene>
<keyword evidence="3" id="KW-1185">Reference proteome</keyword>
<dbReference type="InParanoid" id="Q5KMA9"/>
<dbReference type="AlphaFoldDB" id="Q5KMA9"/>